<dbReference type="Proteomes" id="UP000663852">
    <property type="component" value="Unassembled WGS sequence"/>
</dbReference>
<accession>A0A815XHC9</accession>
<feature type="non-terminal residue" evidence="2">
    <location>
        <position position="143"/>
    </location>
</feature>
<gene>
    <name evidence="2" type="ORF">EDS130_LOCUS46413</name>
</gene>
<feature type="region of interest" description="Disordered" evidence="1">
    <location>
        <begin position="106"/>
        <end position="143"/>
    </location>
</feature>
<dbReference type="OrthoDB" id="10063282at2759"/>
<comment type="caution">
    <text evidence="2">The sequence shown here is derived from an EMBL/GenBank/DDBJ whole genome shotgun (WGS) entry which is preliminary data.</text>
</comment>
<dbReference type="EMBL" id="CAJNOJ010002158">
    <property type="protein sequence ID" value="CAF1557808.1"/>
    <property type="molecule type" value="Genomic_DNA"/>
</dbReference>
<feature type="compositionally biased region" description="Low complexity" evidence="1">
    <location>
        <begin position="130"/>
        <end position="143"/>
    </location>
</feature>
<organism evidence="2 3">
    <name type="scientific">Adineta ricciae</name>
    <name type="common">Rotifer</name>
    <dbReference type="NCBI Taxonomy" id="249248"/>
    <lineage>
        <taxon>Eukaryota</taxon>
        <taxon>Metazoa</taxon>
        <taxon>Spiralia</taxon>
        <taxon>Gnathifera</taxon>
        <taxon>Rotifera</taxon>
        <taxon>Eurotatoria</taxon>
        <taxon>Bdelloidea</taxon>
        <taxon>Adinetida</taxon>
        <taxon>Adinetidae</taxon>
        <taxon>Adineta</taxon>
    </lineage>
</organism>
<protein>
    <submittedName>
        <fullName evidence="2">Uncharacterized protein</fullName>
    </submittedName>
</protein>
<proteinExistence type="predicted"/>
<dbReference type="GO" id="GO:1990504">
    <property type="term" value="P:dense core granule exocytosis"/>
    <property type="evidence" value="ECO:0007669"/>
    <property type="project" value="InterPro"/>
</dbReference>
<dbReference type="PANTHER" id="PTHR12166">
    <property type="entry name" value="CALCIUM-DEPENDENT SECRETION ACTIVATOR"/>
    <property type="match status" value="1"/>
</dbReference>
<reference evidence="2" key="1">
    <citation type="submission" date="2021-02" db="EMBL/GenBank/DDBJ databases">
        <authorList>
            <person name="Nowell W R."/>
        </authorList>
    </citation>
    <scope>NUCLEOTIDE SEQUENCE</scope>
</reference>
<evidence type="ECO:0000313" key="2">
    <source>
        <dbReference type="EMBL" id="CAF1557808.1"/>
    </source>
</evidence>
<dbReference type="PANTHER" id="PTHR12166:SF8">
    <property type="entry name" value="CALCIUM-DEPENDENT SECRETION ACTIVATOR"/>
    <property type="match status" value="1"/>
</dbReference>
<sequence length="143" mass="16393">RRLSKANYMSTSAELIMSKEQLYDMFQNILSIKKFEHQMIFNSAQLDNNDEQAATIRRELDGRMKQAESLQRQRGLMPKFVHKEMETLYIDELKKSINDLMSNLESLPVRGGSEQKPLRSRRGASHSRHGSSSSSGMHSSTKS</sequence>
<name>A0A815XHC9_ADIRI</name>
<evidence type="ECO:0000313" key="3">
    <source>
        <dbReference type="Proteomes" id="UP000663852"/>
    </source>
</evidence>
<dbReference type="AlphaFoldDB" id="A0A815XHC9"/>
<feature type="non-terminal residue" evidence="2">
    <location>
        <position position="1"/>
    </location>
</feature>
<dbReference type="InterPro" id="IPR033227">
    <property type="entry name" value="CAPS"/>
</dbReference>
<dbReference type="GO" id="GO:0098793">
    <property type="term" value="C:presynapse"/>
    <property type="evidence" value="ECO:0007669"/>
    <property type="project" value="GOC"/>
</dbReference>
<evidence type="ECO:0000256" key="1">
    <source>
        <dbReference type="SAM" id="MobiDB-lite"/>
    </source>
</evidence>
<feature type="compositionally biased region" description="Basic residues" evidence="1">
    <location>
        <begin position="118"/>
        <end position="129"/>
    </location>
</feature>
<dbReference type="GO" id="GO:0016079">
    <property type="term" value="P:synaptic vesicle exocytosis"/>
    <property type="evidence" value="ECO:0007669"/>
    <property type="project" value="InterPro"/>
</dbReference>